<evidence type="ECO:0000259" key="1">
    <source>
        <dbReference type="PROSITE" id="PS50851"/>
    </source>
</evidence>
<dbReference type="PROSITE" id="PS50851">
    <property type="entry name" value="CHEW"/>
    <property type="match status" value="1"/>
</dbReference>
<dbReference type="Gene3D" id="2.40.50.180">
    <property type="entry name" value="CheA-289, Domain 4"/>
    <property type="match status" value="1"/>
</dbReference>
<keyword evidence="3" id="KW-1185">Reference proteome</keyword>
<organism evidence="2 3">
    <name type="scientific">Candidatus Accumulibacter phosphatis</name>
    <dbReference type="NCBI Taxonomy" id="327160"/>
    <lineage>
        <taxon>Bacteria</taxon>
        <taxon>Pseudomonadati</taxon>
        <taxon>Pseudomonadota</taxon>
        <taxon>Betaproteobacteria</taxon>
        <taxon>Candidatus Accumulibacter</taxon>
    </lineage>
</organism>
<gene>
    <name evidence="2" type="ORF">E4Q23_15145</name>
</gene>
<evidence type="ECO:0000313" key="3">
    <source>
        <dbReference type="Proteomes" id="UP000749010"/>
    </source>
</evidence>
<reference evidence="2 3" key="1">
    <citation type="submission" date="2019-03" db="EMBL/GenBank/DDBJ databases">
        <title>Metabolic reconstructions from genomes of highly enriched 'Candidatus Accumulibacter' and 'Candidatus Competibacter' bioreactor populations.</title>
        <authorList>
            <person name="Annavajhala M.K."/>
            <person name="Welles L."/>
            <person name="Abbas B."/>
            <person name="Sorokin D."/>
            <person name="Park H."/>
            <person name="Van Loosdrecht M."/>
            <person name="Chandran K."/>
        </authorList>
    </citation>
    <scope>NUCLEOTIDE SEQUENCE [LARGE SCALE GENOMIC DNA]</scope>
    <source>
        <strain evidence="2 3">SBR_S</strain>
    </source>
</reference>
<proteinExistence type="predicted"/>
<sequence length="169" mass="18252">MTKKISLHDFQSYLAARLAGMGNQSSAGLLGIQAGSDYWLLDLTDSGEIVPLTPLTSVPLTQPWFAGVANIRGNLYSAVDLSAFLGKEATPQNASSRLLLIGTRHGSNAALLVTRMIGLRNVEALHLEASDPAAPAWAQESYSDNEGRRWKKLKVRELLADEAFMDIGV</sequence>
<dbReference type="RefSeq" id="WP_169067436.1">
    <property type="nucleotide sequence ID" value="NZ_SPMY01000044.1"/>
</dbReference>
<name>A0ABX1TXQ9_9PROT</name>
<protein>
    <submittedName>
        <fullName evidence="2">Chemotaxis protein CheW</fullName>
    </submittedName>
</protein>
<dbReference type="InterPro" id="IPR036061">
    <property type="entry name" value="CheW-like_dom_sf"/>
</dbReference>
<evidence type="ECO:0000313" key="2">
    <source>
        <dbReference type="EMBL" id="NMQ28980.1"/>
    </source>
</evidence>
<dbReference type="Pfam" id="PF01584">
    <property type="entry name" value="CheW"/>
    <property type="match status" value="1"/>
</dbReference>
<comment type="caution">
    <text evidence="2">The sequence shown here is derived from an EMBL/GenBank/DDBJ whole genome shotgun (WGS) entry which is preliminary data.</text>
</comment>
<dbReference type="SUPFAM" id="SSF50341">
    <property type="entry name" value="CheW-like"/>
    <property type="match status" value="1"/>
</dbReference>
<accession>A0ABX1TXQ9</accession>
<dbReference type="InterPro" id="IPR002545">
    <property type="entry name" value="CheW-lke_dom"/>
</dbReference>
<dbReference type="EMBL" id="SPMY01000044">
    <property type="protein sequence ID" value="NMQ28980.1"/>
    <property type="molecule type" value="Genomic_DNA"/>
</dbReference>
<dbReference type="Proteomes" id="UP000749010">
    <property type="component" value="Unassembled WGS sequence"/>
</dbReference>
<dbReference type="SMART" id="SM00260">
    <property type="entry name" value="CheW"/>
    <property type="match status" value="1"/>
</dbReference>
<feature type="domain" description="CheW-like" evidence="1">
    <location>
        <begin position="26"/>
        <end position="164"/>
    </location>
</feature>